<dbReference type="Proteomes" id="UP001138997">
    <property type="component" value="Unassembled WGS sequence"/>
</dbReference>
<dbReference type="InterPro" id="IPR036465">
    <property type="entry name" value="vWFA_dom_sf"/>
</dbReference>
<evidence type="ECO:0000259" key="1">
    <source>
        <dbReference type="Pfam" id="PF09967"/>
    </source>
</evidence>
<reference evidence="3" key="1">
    <citation type="submission" date="2021-11" db="EMBL/GenBank/DDBJ databases">
        <title>Streptomyces corallinus and Kineosporia corallina sp. nov., two new coral-derived marine actinobacteria.</title>
        <authorList>
            <person name="Buangrab K."/>
            <person name="Sutthacheep M."/>
            <person name="Yeemin T."/>
            <person name="Harunari E."/>
            <person name="Igarashi Y."/>
            <person name="Sripreechasak P."/>
            <person name="Kanchanasin P."/>
            <person name="Tanasupawat S."/>
            <person name="Phongsopitanun W."/>
        </authorList>
    </citation>
    <scope>NUCLEOTIDE SEQUENCE</scope>
    <source>
        <strain evidence="3">JCM 31032</strain>
    </source>
</reference>
<evidence type="ECO:0000313" key="3">
    <source>
        <dbReference type="EMBL" id="MCD5309563.1"/>
    </source>
</evidence>
<protein>
    <submittedName>
        <fullName evidence="3">VWA-like domain-containing protein</fullName>
    </submittedName>
</protein>
<dbReference type="Pfam" id="PF09967">
    <property type="entry name" value="DUF2201"/>
    <property type="match status" value="1"/>
</dbReference>
<organism evidence="3 4">
    <name type="scientific">Kineosporia babensis</name>
    <dbReference type="NCBI Taxonomy" id="499548"/>
    <lineage>
        <taxon>Bacteria</taxon>
        <taxon>Bacillati</taxon>
        <taxon>Actinomycetota</taxon>
        <taxon>Actinomycetes</taxon>
        <taxon>Kineosporiales</taxon>
        <taxon>Kineosporiaceae</taxon>
        <taxon>Kineosporia</taxon>
    </lineage>
</organism>
<proteinExistence type="predicted"/>
<feature type="domain" description="VWA-like" evidence="1">
    <location>
        <begin position="296"/>
        <end position="408"/>
    </location>
</feature>
<dbReference type="SUPFAM" id="SSF53300">
    <property type="entry name" value="vWA-like"/>
    <property type="match status" value="1"/>
</dbReference>
<dbReference type="InterPro" id="IPR025154">
    <property type="entry name" value="Put_metallopeptidase_dom"/>
</dbReference>
<name>A0A9X1N8M4_9ACTN</name>
<accession>A0A9X1N8M4</accession>
<dbReference type="RefSeq" id="WP_231438487.1">
    <property type="nucleotide sequence ID" value="NZ_JAJOMB010000001.1"/>
</dbReference>
<sequence>MIELDERKLLAARLLVAQVHPYLAGALWAMTIVPSRQVPTMAVDRYWRCYVSPAFVQMYSVNELAGTWLHEVGHLLRGHHDRAQQLWERSLAGQGSTDPAVIYARRTAGGSWLDPERPDLENLRMNTAMDCEINDDEASFRDGIRLPDGALQPRDFRLRVGRPFESYLRGMSATAVAGRRAWVNCGSGAHGGDVPWDLGPDGGRPLTPAQAEVIRIRTAERIKRSQGWVSGSWTRWAQDVGKPTQNWERLLTAAVRAGLSSSGGVGDHSFRRPSRRSAALHYRVVLPTLTKPSPEVAVVIDTSGSVSDDELGAALAETAGVIQAAGGRKVTVYSCDSAVQTVQRVASAREIRLAGGGGTNLTRGMARALSAQPAPDVLVVLTDGHTGWPVSAPRVPTVIGLLGPEPELDEFGNWFPKPPPAWARTVRIKTS</sequence>
<dbReference type="EMBL" id="JAJOMB010000001">
    <property type="protein sequence ID" value="MCD5309563.1"/>
    <property type="molecule type" value="Genomic_DNA"/>
</dbReference>
<dbReference type="AlphaFoldDB" id="A0A9X1N8M4"/>
<evidence type="ECO:0000259" key="2">
    <source>
        <dbReference type="Pfam" id="PF13203"/>
    </source>
</evidence>
<dbReference type="Pfam" id="PF13203">
    <property type="entry name" value="DUF2201_N"/>
    <property type="match status" value="1"/>
</dbReference>
<keyword evidence="4" id="KW-1185">Reference proteome</keyword>
<comment type="caution">
    <text evidence="3">The sequence shown here is derived from an EMBL/GenBank/DDBJ whole genome shotgun (WGS) entry which is preliminary data.</text>
</comment>
<gene>
    <name evidence="3" type="ORF">LR394_01525</name>
</gene>
<dbReference type="PANTHER" id="PTHR38730">
    <property type="entry name" value="SLL7028 PROTEIN"/>
    <property type="match status" value="1"/>
</dbReference>
<evidence type="ECO:0000313" key="4">
    <source>
        <dbReference type="Proteomes" id="UP001138997"/>
    </source>
</evidence>
<dbReference type="PANTHER" id="PTHR38730:SF1">
    <property type="entry name" value="SLL7028 PROTEIN"/>
    <property type="match status" value="1"/>
</dbReference>
<feature type="domain" description="Putative metallopeptidase" evidence="2">
    <location>
        <begin position="7"/>
        <end position="288"/>
    </location>
</feature>
<dbReference type="InterPro" id="IPR018698">
    <property type="entry name" value="VWA-like_dom"/>
</dbReference>
<dbReference type="Gene3D" id="3.40.50.410">
    <property type="entry name" value="von Willebrand factor, type A domain"/>
    <property type="match status" value="1"/>
</dbReference>